<reference evidence="1 2" key="1">
    <citation type="submission" date="2017-04" db="EMBL/GenBank/DDBJ databases">
        <title>The new phylogeny of genus Mycobacterium.</title>
        <authorList>
            <person name="Tortoli E."/>
            <person name="Trovato A."/>
            <person name="Cirillo D.M."/>
        </authorList>
    </citation>
    <scope>NUCLEOTIDE SEQUENCE [LARGE SCALE GENOMIC DNA]</scope>
    <source>
        <strain evidence="1 2">KCTC 19819</strain>
    </source>
</reference>
<organism evidence="1 2">
    <name type="scientific">Mycolicibacillus koreensis</name>
    <dbReference type="NCBI Taxonomy" id="1069220"/>
    <lineage>
        <taxon>Bacteria</taxon>
        <taxon>Bacillati</taxon>
        <taxon>Actinomycetota</taxon>
        <taxon>Actinomycetes</taxon>
        <taxon>Mycobacteriales</taxon>
        <taxon>Mycobacteriaceae</taxon>
        <taxon>Mycolicibacillus</taxon>
    </lineage>
</organism>
<dbReference type="AlphaFoldDB" id="A0AA91SSN8"/>
<dbReference type="Proteomes" id="UP000193577">
    <property type="component" value="Unassembled WGS sequence"/>
</dbReference>
<evidence type="ECO:0000313" key="2">
    <source>
        <dbReference type="Proteomes" id="UP000193577"/>
    </source>
</evidence>
<sequence>MPTTTITAMVNIDDYWTRPTSELLGRGRFSAPELGEDDLPGAYLETDGQLVLGAVEYLGFATNRGDLDGHVDSNGWLTPGESDYRDDAERCGVDPSGGHTIVGIGPDEPNVVIFGRRDELIRVARDILAKLGG</sequence>
<protein>
    <submittedName>
        <fullName evidence="1">Uncharacterized protein</fullName>
    </submittedName>
</protein>
<keyword evidence="2" id="KW-1185">Reference proteome</keyword>
<evidence type="ECO:0000313" key="1">
    <source>
        <dbReference type="EMBL" id="OSC34784.1"/>
    </source>
</evidence>
<accession>A0AA91SSN8</accession>
<dbReference type="EMBL" id="NCXO01000008">
    <property type="protein sequence ID" value="OSC34784.1"/>
    <property type="molecule type" value="Genomic_DNA"/>
</dbReference>
<proteinExistence type="predicted"/>
<comment type="caution">
    <text evidence="1">The sequence shown here is derived from an EMBL/GenBank/DDBJ whole genome shotgun (WGS) entry which is preliminary data.</text>
</comment>
<name>A0AA91SSN8_9MYCO</name>
<gene>
    <name evidence="1" type="ORF">B8W67_05925</name>
</gene>